<keyword evidence="4" id="KW-1185">Reference proteome</keyword>
<accession>E9T0P9</accession>
<proteinExistence type="predicted"/>
<keyword evidence="2" id="KW-0472">Membrane</keyword>
<sequence>MTRHLPAAATYAIAVLAFALSYSNLAALAGRAGYGPVMAHVWPLVVDGLAVVATAAVMRLRASRVYAWSLLAAATAVSIVAGAAAHLLPAGPLPGWAGAAVAVVPPLCLLVAPHLAVQLRRDAAGAAHTPAAEAPAVETAAPAVHEPADATVQESWKVAAEQERRTSTQPEPVRDVLFDVPAAGEAPAPMTRDQMKAEALYLLATTNMSQRAVAARVGTSEASVRRWRKEGDAADATPALSAVGSAGR</sequence>
<dbReference type="EMBL" id="ADNW02000010">
    <property type="protein sequence ID" value="EGD24000.1"/>
    <property type="molecule type" value="Genomic_DNA"/>
</dbReference>
<evidence type="ECO:0000313" key="4">
    <source>
        <dbReference type="Proteomes" id="UP000004245"/>
    </source>
</evidence>
<feature type="transmembrane region" description="Helical" evidence="2">
    <location>
        <begin position="39"/>
        <end position="58"/>
    </location>
</feature>
<name>E9T0P9_RHOHA</name>
<dbReference type="Pfam" id="PF10935">
    <property type="entry name" value="DUF2637"/>
    <property type="match status" value="1"/>
</dbReference>
<dbReference type="HOGENOM" id="CLU_1119474_0_0_11"/>
<dbReference type="Proteomes" id="UP000004245">
    <property type="component" value="Unassembled WGS sequence"/>
</dbReference>
<dbReference type="RefSeq" id="WP_005515323.1">
    <property type="nucleotide sequence ID" value="NZ_CM001149.1"/>
</dbReference>
<keyword evidence="2" id="KW-0812">Transmembrane</keyword>
<keyword evidence="2" id="KW-1133">Transmembrane helix</keyword>
<dbReference type="AlphaFoldDB" id="E9T0P9"/>
<reference evidence="3" key="1">
    <citation type="submission" date="2011-01" db="EMBL/GenBank/DDBJ databases">
        <authorList>
            <person name="Muzny D."/>
            <person name="Qin X."/>
            <person name="Buhay C."/>
            <person name="Dugan-Rocha S."/>
            <person name="Ding Y."/>
            <person name="Chen G."/>
            <person name="Hawes A."/>
            <person name="Holder M."/>
            <person name="Jhangiani S."/>
            <person name="Johnson A."/>
            <person name="Khan Z."/>
            <person name="Li Z."/>
            <person name="Liu W."/>
            <person name="Liu X."/>
            <person name="Perez L."/>
            <person name="Shen H."/>
            <person name="Wang Q."/>
            <person name="Watt J."/>
            <person name="Xi L."/>
            <person name="Xin Y."/>
            <person name="Zhou J."/>
            <person name="Deng J."/>
            <person name="Jiang H."/>
            <person name="Liu Y."/>
            <person name="Qu J."/>
            <person name="Song X.-Z."/>
            <person name="Zhang L."/>
            <person name="Villasana D."/>
            <person name="Johnson A."/>
            <person name="Liu J."/>
            <person name="Liyanage D."/>
            <person name="Lorensuhewa L."/>
            <person name="Robinson T."/>
            <person name="Song A."/>
            <person name="Song B.-B."/>
            <person name="Dinh H."/>
            <person name="Thornton R."/>
            <person name="Coyle M."/>
            <person name="Francisco L."/>
            <person name="Jackson L."/>
            <person name="Javaid M."/>
            <person name="Korchina V."/>
            <person name="Kovar C."/>
            <person name="Mata R."/>
            <person name="Mathew T."/>
            <person name="Ngo R."/>
            <person name="Nguyen L."/>
            <person name="Nguyen N."/>
            <person name="Okwuonu G."/>
            <person name="Ongeri F."/>
            <person name="Pham C."/>
            <person name="Simmons D."/>
            <person name="Wilczek-Boney K."/>
            <person name="Hale W."/>
            <person name="Jakkamsetti A."/>
            <person name="Pham P."/>
            <person name="Ruth R."/>
            <person name="San Lucas F."/>
            <person name="Warren J."/>
            <person name="Zhang J."/>
            <person name="Zhao Z."/>
            <person name="Zhou C."/>
            <person name="Zhu D."/>
            <person name="Lee S."/>
            <person name="Bess C."/>
            <person name="Blankenburg K."/>
            <person name="Forbes L."/>
            <person name="Fu Q."/>
            <person name="Gubbala S."/>
            <person name="Hirani K."/>
            <person name="Jayaseelan J.C."/>
            <person name="Lara F."/>
            <person name="Munidasa M."/>
            <person name="Palculict T."/>
            <person name="Patil S."/>
            <person name="Pu L.-L."/>
            <person name="Saada N."/>
            <person name="Tang L."/>
            <person name="Weissenberger G."/>
            <person name="Zhu Y."/>
            <person name="Hemphill L."/>
            <person name="Shang Y."/>
            <person name="Youmans B."/>
            <person name="Ayvaz T."/>
            <person name="Ross M."/>
            <person name="Santibanez J."/>
            <person name="Aqrawi P."/>
            <person name="Gross S."/>
            <person name="Joshi V."/>
            <person name="Fowler G."/>
            <person name="Nazareth L."/>
            <person name="Reid J."/>
            <person name="Worley K."/>
            <person name="Petrosino J."/>
            <person name="Highlander S."/>
            <person name="Gibbs R."/>
        </authorList>
    </citation>
    <scope>NUCLEOTIDE SEQUENCE [LARGE SCALE GENOMIC DNA]</scope>
    <source>
        <strain evidence="3">ATCC 33707</strain>
    </source>
</reference>
<dbReference type="InterPro" id="IPR021235">
    <property type="entry name" value="DUF2637"/>
</dbReference>
<feature type="transmembrane region" description="Helical" evidence="2">
    <location>
        <begin position="65"/>
        <end position="87"/>
    </location>
</feature>
<dbReference type="Pfam" id="PF13384">
    <property type="entry name" value="HTH_23"/>
    <property type="match status" value="1"/>
</dbReference>
<evidence type="ECO:0000256" key="1">
    <source>
        <dbReference type="SAM" id="MobiDB-lite"/>
    </source>
</evidence>
<organism evidence="3 4">
    <name type="scientific">Prescottella equi ATCC 33707</name>
    <dbReference type="NCBI Taxonomy" id="525370"/>
    <lineage>
        <taxon>Bacteria</taxon>
        <taxon>Bacillati</taxon>
        <taxon>Actinomycetota</taxon>
        <taxon>Actinomycetes</taxon>
        <taxon>Mycobacteriales</taxon>
        <taxon>Nocardiaceae</taxon>
        <taxon>Prescottella</taxon>
    </lineage>
</organism>
<evidence type="ECO:0000256" key="2">
    <source>
        <dbReference type="SAM" id="Phobius"/>
    </source>
</evidence>
<feature type="transmembrane region" description="Helical" evidence="2">
    <location>
        <begin position="93"/>
        <end position="112"/>
    </location>
</feature>
<evidence type="ECO:0000313" key="3">
    <source>
        <dbReference type="EMBL" id="EGD24000.1"/>
    </source>
</evidence>
<gene>
    <name evidence="3" type="ORF">HMPREF0724_12208</name>
</gene>
<evidence type="ECO:0008006" key="5">
    <source>
        <dbReference type="Google" id="ProtNLM"/>
    </source>
</evidence>
<feature type="region of interest" description="Disordered" evidence="1">
    <location>
        <begin position="217"/>
        <end position="248"/>
    </location>
</feature>
<dbReference type="OrthoDB" id="4486047at2"/>
<protein>
    <recommendedName>
        <fullName evidence="5">DUF2637 domain-containing protein</fullName>
    </recommendedName>
</protein>
<comment type="caution">
    <text evidence="3">The sequence shown here is derived from an EMBL/GenBank/DDBJ whole genome shotgun (WGS) entry which is preliminary data.</text>
</comment>